<feature type="domain" description="Cytochrome b561 bacterial/Ni-hydrogenase" evidence="14">
    <location>
        <begin position="16"/>
        <end position="187"/>
    </location>
</feature>
<dbReference type="InterPro" id="IPR052168">
    <property type="entry name" value="Cytochrome_b561_oxidase"/>
</dbReference>
<keyword evidence="4" id="KW-1003">Cell membrane</keyword>
<evidence type="ECO:0000256" key="2">
    <source>
        <dbReference type="ARBA" id="ARBA00004651"/>
    </source>
</evidence>
<gene>
    <name evidence="15" type="ORF">CWS72_26765</name>
</gene>
<protein>
    <submittedName>
        <fullName evidence="15">Cytochrome B</fullName>
    </submittedName>
</protein>
<accession>A0A2N3PLZ3</accession>
<evidence type="ECO:0000256" key="5">
    <source>
        <dbReference type="ARBA" id="ARBA00022617"/>
    </source>
</evidence>
<evidence type="ECO:0000256" key="7">
    <source>
        <dbReference type="ARBA" id="ARBA00022723"/>
    </source>
</evidence>
<comment type="caution">
    <text evidence="15">The sequence shown here is derived from an EMBL/GenBank/DDBJ whole genome shotgun (WGS) entry which is preliminary data.</text>
</comment>
<feature type="transmembrane region" description="Helical" evidence="13">
    <location>
        <begin position="95"/>
        <end position="117"/>
    </location>
</feature>
<keyword evidence="7" id="KW-0479">Metal-binding</keyword>
<name>A0A2N3PLZ3_9PROT</name>
<evidence type="ECO:0000259" key="14">
    <source>
        <dbReference type="Pfam" id="PF01292"/>
    </source>
</evidence>
<evidence type="ECO:0000256" key="10">
    <source>
        <dbReference type="ARBA" id="ARBA00023004"/>
    </source>
</evidence>
<evidence type="ECO:0000256" key="3">
    <source>
        <dbReference type="ARBA" id="ARBA00022448"/>
    </source>
</evidence>
<comment type="similarity">
    <text evidence="12">Belongs to the cytochrome b561 family.</text>
</comment>
<evidence type="ECO:0000256" key="12">
    <source>
        <dbReference type="ARBA" id="ARBA00037975"/>
    </source>
</evidence>
<dbReference type="GO" id="GO:0005886">
    <property type="term" value="C:plasma membrane"/>
    <property type="evidence" value="ECO:0007669"/>
    <property type="project" value="UniProtKB-SubCell"/>
</dbReference>
<keyword evidence="3" id="KW-0813">Transport</keyword>
<keyword evidence="9 13" id="KW-1133">Transmembrane helix</keyword>
<evidence type="ECO:0000256" key="13">
    <source>
        <dbReference type="SAM" id="Phobius"/>
    </source>
</evidence>
<dbReference type="SUPFAM" id="SSF81342">
    <property type="entry name" value="Transmembrane di-heme cytochromes"/>
    <property type="match status" value="1"/>
</dbReference>
<sequence length="192" mass="21187">MNQTSQTTQTALDPPRYTASAQALHWISAALMFFVVPCAWYMLSLAREDPARAEWHTIHKSVGVLILVLTVARLVWRGIKPPPPMAGHPNPLEKLLAEAAHGLLYVMLFVMPISGYLGSVANGRAVNLFGVLPLPTLIAPDKELAHVAHLFHEAGQWVVYLLVAMHILAALGHTLIRKDGTLERMLPKWLAK</sequence>
<dbReference type="PANTHER" id="PTHR30529">
    <property type="entry name" value="CYTOCHROME B561"/>
    <property type="match status" value="1"/>
</dbReference>
<keyword evidence="10" id="KW-0408">Iron</keyword>
<feature type="transmembrane region" description="Helical" evidence="13">
    <location>
        <begin position="23"/>
        <end position="43"/>
    </location>
</feature>
<keyword evidence="16" id="KW-1185">Reference proteome</keyword>
<dbReference type="GO" id="GO:0020037">
    <property type="term" value="F:heme binding"/>
    <property type="evidence" value="ECO:0007669"/>
    <property type="project" value="TreeGrafter"/>
</dbReference>
<keyword evidence="8" id="KW-0249">Electron transport</keyword>
<dbReference type="OrthoDB" id="1247465at2"/>
<keyword evidence="11 13" id="KW-0472">Membrane</keyword>
<keyword evidence="5" id="KW-0349">Heme</keyword>
<dbReference type="Proteomes" id="UP000233293">
    <property type="component" value="Unassembled WGS sequence"/>
</dbReference>
<organism evidence="15 16">
    <name type="scientific">Telmatospirillum siberiense</name>
    <dbReference type="NCBI Taxonomy" id="382514"/>
    <lineage>
        <taxon>Bacteria</taxon>
        <taxon>Pseudomonadati</taxon>
        <taxon>Pseudomonadota</taxon>
        <taxon>Alphaproteobacteria</taxon>
        <taxon>Rhodospirillales</taxon>
        <taxon>Rhodospirillaceae</taxon>
        <taxon>Telmatospirillum</taxon>
    </lineage>
</organism>
<evidence type="ECO:0000256" key="4">
    <source>
        <dbReference type="ARBA" id="ARBA00022475"/>
    </source>
</evidence>
<evidence type="ECO:0000256" key="8">
    <source>
        <dbReference type="ARBA" id="ARBA00022982"/>
    </source>
</evidence>
<feature type="transmembrane region" description="Helical" evidence="13">
    <location>
        <begin position="157"/>
        <end position="176"/>
    </location>
</feature>
<dbReference type="InterPro" id="IPR016174">
    <property type="entry name" value="Di-haem_cyt_TM"/>
</dbReference>
<evidence type="ECO:0000313" key="15">
    <source>
        <dbReference type="EMBL" id="PKU21423.1"/>
    </source>
</evidence>
<evidence type="ECO:0000313" key="16">
    <source>
        <dbReference type="Proteomes" id="UP000233293"/>
    </source>
</evidence>
<dbReference type="InterPro" id="IPR011577">
    <property type="entry name" value="Cyt_b561_bac/Ni-Hgenase"/>
</dbReference>
<dbReference type="EMBL" id="PIUM01000060">
    <property type="protein sequence ID" value="PKU21423.1"/>
    <property type="molecule type" value="Genomic_DNA"/>
</dbReference>
<evidence type="ECO:0000256" key="11">
    <source>
        <dbReference type="ARBA" id="ARBA00023136"/>
    </source>
</evidence>
<dbReference type="Pfam" id="PF01292">
    <property type="entry name" value="Ni_hydr_CYTB"/>
    <property type="match status" value="1"/>
</dbReference>
<dbReference type="AlphaFoldDB" id="A0A2N3PLZ3"/>
<comment type="cofactor">
    <cofactor evidence="1">
        <name>heme b</name>
        <dbReference type="ChEBI" id="CHEBI:60344"/>
    </cofactor>
</comment>
<proteinExistence type="inferred from homology"/>
<evidence type="ECO:0000256" key="6">
    <source>
        <dbReference type="ARBA" id="ARBA00022692"/>
    </source>
</evidence>
<dbReference type="GO" id="GO:0046872">
    <property type="term" value="F:metal ion binding"/>
    <property type="evidence" value="ECO:0007669"/>
    <property type="project" value="UniProtKB-KW"/>
</dbReference>
<evidence type="ECO:0000256" key="9">
    <source>
        <dbReference type="ARBA" id="ARBA00022989"/>
    </source>
</evidence>
<dbReference type="PANTHER" id="PTHR30529:SF1">
    <property type="entry name" value="CYTOCHROME B561 HOMOLOG 2"/>
    <property type="match status" value="1"/>
</dbReference>
<dbReference type="GO" id="GO:0022904">
    <property type="term" value="P:respiratory electron transport chain"/>
    <property type="evidence" value="ECO:0007669"/>
    <property type="project" value="InterPro"/>
</dbReference>
<comment type="subcellular location">
    <subcellularLocation>
        <location evidence="2">Cell membrane</location>
        <topology evidence="2">Multi-pass membrane protein</topology>
    </subcellularLocation>
</comment>
<feature type="transmembrane region" description="Helical" evidence="13">
    <location>
        <begin position="55"/>
        <end position="75"/>
    </location>
</feature>
<keyword evidence="6 13" id="KW-0812">Transmembrane</keyword>
<dbReference type="Gene3D" id="1.20.950.20">
    <property type="entry name" value="Transmembrane di-heme cytochromes, Chain C"/>
    <property type="match status" value="1"/>
</dbReference>
<reference evidence="16" key="1">
    <citation type="submission" date="2017-12" db="EMBL/GenBank/DDBJ databases">
        <title>Draft genome sequence of Telmatospirillum siberiense 26-4b1T, an acidotolerant peatland alphaproteobacterium potentially involved in sulfur cycling.</title>
        <authorList>
            <person name="Hausmann B."/>
            <person name="Pjevac P."/>
            <person name="Schreck K."/>
            <person name="Herbold C.W."/>
            <person name="Daims H."/>
            <person name="Wagner M."/>
            <person name="Pester M."/>
            <person name="Loy A."/>
        </authorList>
    </citation>
    <scope>NUCLEOTIDE SEQUENCE [LARGE SCALE GENOMIC DNA]</scope>
    <source>
        <strain evidence="16">26-4b1</strain>
    </source>
</reference>
<dbReference type="GO" id="GO:0009055">
    <property type="term" value="F:electron transfer activity"/>
    <property type="evidence" value="ECO:0007669"/>
    <property type="project" value="InterPro"/>
</dbReference>
<evidence type="ECO:0000256" key="1">
    <source>
        <dbReference type="ARBA" id="ARBA00001970"/>
    </source>
</evidence>
<dbReference type="RefSeq" id="WP_101253725.1">
    <property type="nucleotide sequence ID" value="NZ_PIUM01000060.1"/>
</dbReference>